<keyword evidence="6" id="KW-1185">Reference proteome</keyword>
<dbReference type="SUPFAM" id="SSF56349">
    <property type="entry name" value="DNA breaking-rejoining enzymes"/>
    <property type="match status" value="1"/>
</dbReference>
<dbReference type="PANTHER" id="PTHR30349:SF64">
    <property type="entry name" value="PROPHAGE INTEGRASE INTD-RELATED"/>
    <property type="match status" value="1"/>
</dbReference>
<organism evidence="5 6">
    <name type="scientific">Flavobacterium aciduliphilum</name>
    <dbReference type="NCBI Taxonomy" id="1101402"/>
    <lineage>
        <taxon>Bacteria</taxon>
        <taxon>Pseudomonadati</taxon>
        <taxon>Bacteroidota</taxon>
        <taxon>Flavobacteriia</taxon>
        <taxon>Flavobacteriales</taxon>
        <taxon>Flavobacteriaceae</taxon>
        <taxon>Flavobacterium</taxon>
    </lineage>
</organism>
<gene>
    <name evidence="5" type="ORF">CLV55_102162</name>
</gene>
<evidence type="ECO:0000256" key="1">
    <source>
        <dbReference type="ARBA" id="ARBA00008857"/>
    </source>
</evidence>
<dbReference type="Pfam" id="PF13102">
    <property type="entry name" value="Phage_int_SAM_5"/>
    <property type="match status" value="1"/>
</dbReference>
<dbReference type="GO" id="GO:0003677">
    <property type="term" value="F:DNA binding"/>
    <property type="evidence" value="ECO:0007669"/>
    <property type="project" value="UniProtKB-KW"/>
</dbReference>
<dbReference type="EMBL" id="QLSZ01000002">
    <property type="protein sequence ID" value="RAR74229.1"/>
    <property type="molecule type" value="Genomic_DNA"/>
</dbReference>
<dbReference type="Proteomes" id="UP000248840">
    <property type="component" value="Unassembled WGS sequence"/>
</dbReference>
<sequence>MNKVKLTSQGKAPIRCRITFLGTRKIFSTGLFINPKYWDSANQTAKPPNDENNHINTQLSLIKSKINQAFLFLQVQQKEFSVEDIYNQYAGVTLNIDKSLMDIFDLHIKKQEKLIGIETTKVSVAKFYQTQKHLKIFIWDKFHKKDYLLKDLKPIFISDFEYYLKAEKQFKQHTIYKTIQRFRQMIKLAVANDYIFKDPFLLHKNPKPKKEVIFLTPKELKELQEYKFASKRLEQVKDMFVFCCYTGLAYNEMAKLEDKHIEVGFDGFDWIKMIRDKTNKEIAIPLLPDAIKILNKYKNSNLKNNKLLPVISNQNFNAYIKEVAEIVGIQKNLTHHLARKTFATTILLYNDVPMEIVSELLGHSEMSITQAHYGKVVKSKVSEHMKKLSKKLNRKDKN</sequence>
<feature type="domain" description="Tyr recombinase" evidence="4">
    <location>
        <begin position="210"/>
        <end position="386"/>
    </location>
</feature>
<comment type="caution">
    <text evidence="5">The sequence shown here is derived from an EMBL/GenBank/DDBJ whole genome shotgun (WGS) entry which is preliminary data.</text>
</comment>
<dbReference type="InterPro" id="IPR050090">
    <property type="entry name" value="Tyrosine_recombinase_XerCD"/>
</dbReference>
<dbReference type="Pfam" id="PF17293">
    <property type="entry name" value="Arm-DNA-bind_5"/>
    <property type="match status" value="1"/>
</dbReference>
<evidence type="ECO:0000256" key="3">
    <source>
        <dbReference type="ARBA" id="ARBA00023172"/>
    </source>
</evidence>
<name>A0A328YJX8_9FLAO</name>
<keyword evidence="2" id="KW-0238">DNA-binding</keyword>
<keyword evidence="3" id="KW-0233">DNA recombination</keyword>
<evidence type="ECO:0000313" key="6">
    <source>
        <dbReference type="Proteomes" id="UP000248840"/>
    </source>
</evidence>
<dbReference type="Gene3D" id="1.10.443.10">
    <property type="entry name" value="Intergrase catalytic core"/>
    <property type="match status" value="1"/>
</dbReference>
<evidence type="ECO:0000259" key="4">
    <source>
        <dbReference type="PROSITE" id="PS51898"/>
    </source>
</evidence>
<protein>
    <submittedName>
        <fullName evidence="5">Site-specific recombinase XerD</fullName>
    </submittedName>
</protein>
<dbReference type="InterPro" id="IPR011010">
    <property type="entry name" value="DNA_brk_join_enz"/>
</dbReference>
<dbReference type="GO" id="GO:0015074">
    <property type="term" value="P:DNA integration"/>
    <property type="evidence" value="ECO:0007669"/>
    <property type="project" value="InterPro"/>
</dbReference>
<proteinExistence type="inferred from homology"/>
<dbReference type="InterPro" id="IPR013762">
    <property type="entry name" value="Integrase-like_cat_sf"/>
</dbReference>
<dbReference type="InterPro" id="IPR025269">
    <property type="entry name" value="SAM-like_dom"/>
</dbReference>
<dbReference type="PANTHER" id="PTHR30349">
    <property type="entry name" value="PHAGE INTEGRASE-RELATED"/>
    <property type="match status" value="1"/>
</dbReference>
<dbReference type="InterPro" id="IPR002104">
    <property type="entry name" value="Integrase_catalytic"/>
</dbReference>
<evidence type="ECO:0000256" key="2">
    <source>
        <dbReference type="ARBA" id="ARBA00023125"/>
    </source>
</evidence>
<dbReference type="Pfam" id="PF00589">
    <property type="entry name" value="Phage_integrase"/>
    <property type="match status" value="1"/>
</dbReference>
<dbReference type="PROSITE" id="PS51898">
    <property type="entry name" value="TYR_RECOMBINASE"/>
    <property type="match status" value="1"/>
</dbReference>
<dbReference type="InterPro" id="IPR010998">
    <property type="entry name" value="Integrase_recombinase_N"/>
</dbReference>
<dbReference type="CDD" id="cd01185">
    <property type="entry name" value="INTN1_C_like"/>
    <property type="match status" value="1"/>
</dbReference>
<dbReference type="GO" id="GO:0006310">
    <property type="term" value="P:DNA recombination"/>
    <property type="evidence" value="ECO:0007669"/>
    <property type="project" value="UniProtKB-KW"/>
</dbReference>
<reference evidence="5 6" key="1">
    <citation type="submission" date="2018-06" db="EMBL/GenBank/DDBJ databases">
        <title>Genomic Encyclopedia of Archaeal and Bacterial Type Strains, Phase II (KMG-II): from individual species to whole genera.</title>
        <authorList>
            <person name="Goeker M."/>
        </authorList>
    </citation>
    <scope>NUCLEOTIDE SEQUENCE [LARGE SCALE GENOMIC DNA]</scope>
    <source>
        <strain evidence="5 6">DSM 25663</strain>
    </source>
</reference>
<dbReference type="Gene3D" id="1.10.150.130">
    <property type="match status" value="1"/>
</dbReference>
<accession>A0A328YJX8</accession>
<dbReference type="AlphaFoldDB" id="A0A328YJX8"/>
<dbReference type="InterPro" id="IPR035386">
    <property type="entry name" value="Arm-DNA-bind_5"/>
</dbReference>
<evidence type="ECO:0000313" key="5">
    <source>
        <dbReference type="EMBL" id="RAR74229.1"/>
    </source>
</evidence>
<comment type="similarity">
    <text evidence="1">Belongs to the 'phage' integrase family.</text>
</comment>